<dbReference type="GO" id="GO:0016491">
    <property type="term" value="F:oxidoreductase activity"/>
    <property type="evidence" value="ECO:0007669"/>
    <property type="project" value="UniProtKB-KW"/>
</dbReference>
<sequence>MRTRELGRQGLTTSVLGYGAMRIALGTDTSTDDASIAAIRRAVDDGVALFDTAELYGWGRGERLLGRALAPVRDDVTIATKFGFEPPLEPNSRPDHIRDVVDNSLRHLGVDHIDVLYQHIDDPAVPIEEVVGVMTEYVDAGKVKYLGLSNTNAENIRRAHSVHPISVVQTEYSIFSRESEAVLDLLEELGIGLVAYAPLARGFLTGAVQPRDALAADDFRRRSPWWRPGNFEANLDIVRRLADLAQDRGVTLSQLALAWLVARKPYIVPIPGSGDAERVAQNNASADLELSVDDLARIDRIAPHGGIAD</sequence>
<accession>R7Y8B3</accession>
<evidence type="ECO:0000313" key="3">
    <source>
        <dbReference type="EMBL" id="EON32232.1"/>
    </source>
</evidence>
<protein>
    <submittedName>
        <fullName evidence="3">Aryl-alcohol dehydrogenase-like predicted oxidoreductase</fullName>
    </submittedName>
</protein>
<proteinExistence type="predicted"/>
<dbReference type="Proteomes" id="UP000013569">
    <property type="component" value="Unassembled WGS sequence"/>
</dbReference>
<gene>
    <name evidence="3" type="ORF">GTC6_13751</name>
</gene>
<evidence type="ECO:0000313" key="4">
    <source>
        <dbReference type="Proteomes" id="UP000013569"/>
    </source>
</evidence>
<dbReference type="GO" id="GO:0005737">
    <property type="term" value="C:cytoplasm"/>
    <property type="evidence" value="ECO:0007669"/>
    <property type="project" value="TreeGrafter"/>
</dbReference>
<evidence type="ECO:0000259" key="2">
    <source>
        <dbReference type="Pfam" id="PF00248"/>
    </source>
</evidence>
<dbReference type="EMBL" id="AQPW01000015">
    <property type="protein sequence ID" value="EON32232.1"/>
    <property type="molecule type" value="Genomic_DNA"/>
</dbReference>
<name>R7Y8B3_9ACTN</name>
<reference evidence="3 4" key="1">
    <citation type="journal article" date="2013" name="Genome Announc.">
        <title>Draft Genome Sequence of a Benzothiophene-Desulfurizing Bacterium, Gordona terrae Strain C-6.</title>
        <authorList>
            <person name="Wang W."/>
            <person name="Ma T."/>
            <person name="Ren Y."/>
            <person name="Li G."/>
        </authorList>
    </citation>
    <scope>NUCLEOTIDE SEQUENCE [LARGE SCALE GENOMIC DNA]</scope>
    <source>
        <strain evidence="3 4">C-6</strain>
    </source>
</reference>
<dbReference type="Gene3D" id="3.20.20.100">
    <property type="entry name" value="NADP-dependent oxidoreductase domain"/>
    <property type="match status" value="1"/>
</dbReference>
<dbReference type="RefSeq" id="WP_010843160.1">
    <property type="nucleotide sequence ID" value="NZ_AQPW01000015.1"/>
</dbReference>
<dbReference type="OrthoDB" id="9768793at2"/>
<dbReference type="InterPro" id="IPR023210">
    <property type="entry name" value="NADP_OxRdtase_dom"/>
</dbReference>
<dbReference type="AlphaFoldDB" id="R7Y8B3"/>
<feature type="domain" description="NADP-dependent oxidoreductase" evidence="2">
    <location>
        <begin position="16"/>
        <end position="301"/>
    </location>
</feature>
<comment type="caution">
    <text evidence="3">The sequence shown here is derived from an EMBL/GenBank/DDBJ whole genome shotgun (WGS) entry which is preliminary data.</text>
</comment>
<evidence type="ECO:0000256" key="1">
    <source>
        <dbReference type="ARBA" id="ARBA00023002"/>
    </source>
</evidence>
<keyword evidence="1" id="KW-0560">Oxidoreductase</keyword>
<dbReference type="PATRIC" id="fig|1316928.3.peg.2770"/>
<organism evidence="3 4">
    <name type="scientific">Gordonia terrae C-6</name>
    <dbReference type="NCBI Taxonomy" id="1316928"/>
    <lineage>
        <taxon>Bacteria</taxon>
        <taxon>Bacillati</taxon>
        <taxon>Actinomycetota</taxon>
        <taxon>Actinomycetes</taxon>
        <taxon>Mycobacteriales</taxon>
        <taxon>Gordoniaceae</taxon>
        <taxon>Gordonia</taxon>
    </lineage>
</organism>
<dbReference type="PANTHER" id="PTHR43625">
    <property type="entry name" value="AFLATOXIN B1 ALDEHYDE REDUCTASE"/>
    <property type="match status" value="1"/>
</dbReference>
<dbReference type="SUPFAM" id="SSF51430">
    <property type="entry name" value="NAD(P)-linked oxidoreductase"/>
    <property type="match status" value="1"/>
</dbReference>
<dbReference type="InterPro" id="IPR050791">
    <property type="entry name" value="Aldo-Keto_reductase"/>
</dbReference>
<dbReference type="Pfam" id="PF00248">
    <property type="entry name" value="Aldo_ket_red"/>
    <property type="match status" value="1"/>
</dbReference>
<dbReference type="InterPro" id="IPR036812">
    <property type="entry name" value="NAD(P)_OxRdtase_dom_sf"/>
</dbReference>
<dbReference type="PANTHER" id="PTHR43625:SF40">
    <property type="entry name" value="ALDO-KETO REDUCTASE YAKC [NADP(+)]"/>
    <property type="match status" value="1"/>
</dbReference>